<dbReference type="RefSeq" id="WP_147892585.1">
    <property type="nucleotide sequence ID" value="NZ_VRTS01000013.1"/>
</dbReference>
<keyword evidence="8" id="KW-1185">Reference proteome</keyword>
<proteinExistence type="inferred from homology"/>
<evidence type="ECO:0000256" key="6">
    <source>
        <dbReference type="PIRSR" id="PIRSR003085-1"/>
    </source>
</evidence>
<dbReference type="Gene3D" id="3.40.50.150">
    <property type="entry name" value="Vaccinia Virus protein VP39"/>
    <property type="match status" value="1"/>
</dbReference>
<keyword evidence="3" id="KW-0808">Transferase</keyword>
<evidence type="ECO:0000256" key="1">
    <source>
        <dbReference type="ARBA" id="ARBA00010815"/>
    </source>
</evidence>
<dbReference type="PANTHER" id="PTHR43667:SF2">
    <property type="entry name" value="FATTY ACID C-METHYL TRANSFERASE"/>
    <property type="match status" value="1"/>
</dbReference>
<evidence type="ECO:0000256" key="4">
    <source>
        <dbReference type="ARBA" id="ARBA00022691"/>
    </source>
</evidence>
<keyword evidence="5" id="KW-0443">Lipid metabolism</keyword>
<evidence type="ECO:0000313" key="7">
    <source>
        <dbReference type="EMBL" id="TXK59162.1"/>
    </source>
</evidence>
<dbReference type="PIRSF" id="PIRSF003085">
    <property type="entry name" value="CMAS"/>
    <property type="match status" value="1"/>
</dbReference>
<dbReference type="CDD" id="cd02440">
    <property type="entry name" value="AdoMet_MTases"/>
    <property type="match status" value="1"/>
</dbReference>
<keyword evidence="2 7" id="KW-0489">Methyltransferase</keyword>
<dbReference type="InterPro" id="IPR050723">
    <property type="entry name" value="CFA/CMAS"/>
</dbReference>
<reference evidence="7 8" key="1">
    <citation type="submission" date="2019-08" db="EMBL/GenBank/DDBJ databases">
        <authorList>
            <person name="Karlyshev A.V."/>
        </authorList>
    </citation>
    <scope>NUCLEOTIDE SEQUENCE [LARGE SCALE GENOMIC DNA]</scope>
    <source>
        <strain evidence="7 8">Alg18-2.2</strain>
    </source>
</reference>
<sequence length="435" mass="48926">MTTQATSLERTDPDRQAAYRATDRMLRSRLLQRLGGIRGRILVEDAFGLAELGSADTGGLPPIEVHVTVHRPDFYRQVALNGSVGAGESYMEGDWDCDDLVGLVQLLVRNRDLLDRMEGGVAALGGWLMRSWHAWRRNTRTGSRRNIAAHYDLGNDLFSLFLDRNLMYSSAVFAHPAESLEVAATRKLDRICQKLALRPTDHVVEIGTGWGGFALHAARHYGCRVTTTTISREQHALASQRVAAAGLSERINVLLEDYRDLDGRYDKLVSIEMVEAIGHQYLDTYLAKCASLLEDDGLALIQAITIEDHRYRQALASVDFIKRHIFPGSFIPSISALTGAMARSTDLRLLSMEDIGPSYALTLRAWRERFVQRLDEVRALGYDERFVRMWEFYLCYCEGGFLERSIGDAQLLLARPGNRRGEYLPDLHPVEPGWA</sequence>
<dbReference type="SUPFAM" id="SSF53335">
    <property type="entry name" value="S-adenosyl-L-methionine-dependent methyltransferases"/>
    <property type="match status" value="1"/>
</dbReference>
<evidence type="ECO:0000256" key="2">
    <source>
        <dbReference type="ARBA" id="ARBA00022603"/>
    </source>
</evidence>
<evidence type="ECO:0000313" key="8">
    <source>
        <dbReference type="Proteomes" id="UP000321248"/>
    </source>
</evidence>
<dbReference type="InterPro" id="IPR029063">
    <property type="entry name" value="SAM-dependent_MTases_sf"/>
</dbReference>
<evidence type="ECO:0000256" key="5">
    <source>
        <dbReference type="ARBA" id="ARBA00023098"/>
    </source>
</evidence>
<protein>
    <submittedName>
        <fullName evidence="7">Class I SAM-dependent methyltransferase</fullName>
    </submittedName>
</protein>
<dbReference type="AlphaFoldDB" id="A0A5C8KFX8"/>
<comment type="similarity">
    <text evidence="1">Belongs to the CFA/CMAS family.</text>
</comment>
<comment type="caution">
    <text evidence="7">The sequence shown here is derived from an EMBL/GenBank/DDBJ whole genome shotgun (WGS) entry which is preliminary data.</text>
</comment>
<dbReference type="OrthoDB" id="9782855at2"/>
<dbReference type="EMBL" id="VRTS01000013">
    <property type="protein sequence ID" value="TXK59162.1"/>
    <property type="molecule type" value="Genomic_DNA"/>
</dbReference>
<accession>A0A5C8KFX8</accession>
<keyword evidence="4" id="KW-0949">S-adenosyl-L-methionine</keyword>
<dbReference type="GO" id="GO:0008610">
    <property type="term" value="P:lipid biosynthetic process"/>
    <property type="evidence" value="ECO:0007669"/>
    <property type="project" value="InterPro"/>
</dbReference>
<dbReference type="InterPro" id="IPR003333">
    <property type="entry name" value="CMAS"/>
</dbReference>
<gene>
    <name evidence="7" type="ORF">FU658_13655</name>
</gene>
<dbReference type="Proteomes" id="UP000321248">
    <property type="component" value="Unassembled WGS sequence"/>
</dbReference>
<dbReference type="GO" id="GO:0032259">
    <property type="term" value="P:methylation"/>
    <property type="evidence" value="ECO:0007669"/>
    <property type="project" value="UniProtKB-KW"/>
</dbReference>
<dbReference type="PANTHER" id="PTHR43667">
    <property type="entry name" value="CYCLOPROPANE-FATTY-ACYL-PHOSPHOLIPID SYNTHASE"/>
    <property type="match status" value="1"/>
</dbReference>
<dbReference type="Pfam" id="PF02353">
    <property type="entry name" value="CMAS"/>
    <property type="match status" value="1"/>
</dbReference>
<name>A0A5C8KFX8_9GAMM</name>
<organism evidence="7 8">
    <name type="scientific">Alkalisalibacterium limincola</name>
    <dbReference type="NCBI Taxonomy" id="2699169"/>
    <lineage>
        <taxon>Bacteria</taxon>
        <taxon>Pseudomonadati</taxon>
        <taxon>Pseudomonadota</taxon>
        <taxon>Gammaproteobacteria</taxon>
        <taxon>Lysobacterales</taxon>
        <taxon>Lysobacteraceae</taxon>
        <taxon>Alkalisalibacterium</taxon>
    </lineage>
</organism>
<feature type="active site" evidence="6">
    <location>
        <position position="397"/>
    </location>
</feature>
<dbReference type="GO" id="GO:0008168">
    <property type="term" value="F:methyltransferase activity"/>
    <property type="evidence" value="ECO:0007669"/>
    <property type="project" value="UniProtKB-KW"/>
</dbReference>
<evidence type="ECO:0000256" key="3">
    <source>
        <dbReference type="ARBA" id="ARBA00022679"/>
    </source>
</evidence>